<evidence type="ECO:0000256" key="1">
    <source>
        <dbReference type="SAM" id="Phobius"/>
    </source>
</evidence>
<evidence type="ECO:0000313" key="2">
    <source>
        <dbReference type="EMBL" id="MBS3649281.1"/>
    </source>
</evidence>
<proteinExistence type="predicted"/>
<dbReference type="EMBL" id="JAGWCR010000005">
    <property type="protein sequence ID" value="MBS3649281.1"/>
    <property type="molecule type" value="Genomic_DNA"/>
</dbReference>
<feature type="transmembrane region" description="Helical" evidence="1">
    <location>
        <begin position="6"/>
        <end position="25"/>
    </location>
</feature>
<keyword evidence="1" id="KW-1133">Transmembrane helix</keyword>
<dbReference type="AlphaFoldDB" id="A0A942I9E8"/>
<dbReference type="Proteomes" id="UP000680348">
    <property type="component" value="Unassembled WGS sequence"/>
</dbReference>
<accession>A0A942I9E8</accession>
<organism evidence="2 3">
    <name type="scientific">Pseudaminobacter soli</name>
    <name type="common">ex Zhang et al. 2022</name>
    <dbReference type="NCBI Taxonomy" id="2831468"/>
    <lineage>
        <taxon>Bacteria</taxon>
        <taxon>Pseudomonadati</taxon>
        <taxon>Pseudomonadota</taxon>
        <taxon>Alphaproteobacteria</taxon>
        <taxon>Hyphomicrobiales</taxon>
        <taxon>Phyllobacteriaceae</taxon>
        <taxon>Pseudaminobacter</taxon>
    </lineage>
</organism>
<dbReference type="RefSeq" id="WP_188254839.1">
    <property type="nucleotide sequence ID" value="NZ_JABVCF010000005.1"/>
</dbReference>
<protein>
    <submittedName>
        <fullName evidence="2">Uncharacterized protein</fullName>
    </submittedName>
</protein>
<evidence type="ECO:0000313" key="3">
    <source>
        <dbReference type="Proteomes" id="UP000680348"/>
    </source>
</evidence>
<feature type="transmembrane region" description="Helical" evidence="1">
    <location>
        <begin position="37"/>
        <end position="61"/>
    </location>
</feature>
<keyword evidence="3" id="KW-1185">Reference proteome</keyword>
<keyword evidence="1" id="KW-0472">Membrane</keyword>
<name>A0A942I9E8_9HYPH</name>
<gene>
    <name evidence="2" type="ORF">KEU06_11735</name>
</gene>
<reference evidence="2" key="1">
    <citation type="submission" date="2021-04" db="EMBL/GenBank/DDBJ databases">
        <title>Pseudaminobacter soli sp. nov., isolated from paddy soil contaminated by heavy metals.</title>
        <authorList>
            <person name="Zhang K."/>
        </authorList>
    </citation>
    <scope>NUCLEOTIDE SEQUENCE</scope>
    <source>
        <strain evidence="2">19-2017</strain>
    </source>
</reference>
<keyword evidence="1" id="KW-0812">Transmembrane</keyword>
<comment type="caution">
    <text evidence="2">The sequence shown here is derived from an EMBL/GenBank/DDBJ whole genome shotgun (WGS) entry which is preliminary data.</text>
</comment>
<sequence length="63" mass="6706">MTASVIGALIGLGVAVVDFFLLRLLASRVDLPETRQVLNITAISQFVLMPVAGWFAGSLIFGE</sequence>